<accession>A0A455UCL9</accession>
<dbReference type="InterPro" id="IPR043129">
    <property type="entry name" value="ATPase_NBD"/>
</dbReference>
<gene>
    <name evidence="1" type="ORF">HSBAA_52780</name>
</gene>
<dbReference type="KEGG" id="hsr:HSBAA_52780"/>
<evidence type="ECO:0000313" key="2">
    <source>
        <dbReference type="Proteomes" id="UP000320231"/>
    </source>
</evidence>
<dbReference type="Gene3D" id="3.30.420.40">
    <property type="match status" value="1"/>
</dbReference>
<name>A0A455UCL9_9GAMM</name>
<dbReference type="SUPFAM" id="SSF53067">
    <property type="entry name" value="Actin-like ATPase domain"/>
    <property type="match status" value="1"/>
</dbReference>
<dbReference type="Proteomes" id="UP000320231">
    <property type="component" value="Chromosome"/>
</dbReference>
<protein>
    <submittedName>
        <fullName evidence="1">Uncharacterized protein</fullName>
    </submittedName>
</protein>
<evidence type="ECO:0000313" key="1">
    <source>
        <dbReference type="EMBL" id="BBI63972.1"/>
    </source>
</evidence>
<organism evidence="1 2">
    <name type="scientific">Vreelandella sulfidaeris</name>
    <dbReference type="NCBI Taxonomy" id="115553"/>
    <lineage>
        <taxon>Bacteria</taxon>
        <taxon>Pseudomonadati</taxon>
        <taxon>Pseudomonadota</taxon>
        <taxon>Gammaproteobacteria</taxon>
        <taxon>Oceanospirillales</taxon>
        <taxon>Halomonadaceae</taxon>
        <taxon>Vreelandella</taxon>
    </lineage>
</organism>
<reference evidence="1 2" key="1">
    <citation type="journal article" date="2019" name="Microbiol. Resour. Announc.">
        <title>Complete Genome Sequence of Halomonas sulfidaeris Strain Esulfide1 Isolated from a Metal Sulfide Rock at a Depth of 2,200 Meters, Obtained Using Nanopore Sequencing.</title>
        <authorList>
            <person name="Saito M."/>
            <person name="Nishigata A."/>
            <person name="Galipon J."/>
            <person name="Arakawa K."/>
        </authorList>
    </citation>
    <scope>NUCLEOTIDE SEQUENCE [LARGE SCALE GENOMIC DNA]</scope>
    <source>
        <strain evidence="1 2">ATCC BAA-803</strain>
    </source>
</reference>
<dbReference type="EMBL" id="AP019514">
    <property type="protein sequence ID" value="BBI63972.1"/>
    <property type="molecule type" value="Genomic_DNA"/>
</dbReference>
<dbReference type="AlphaFoldDB" id="A0A455UCL9"/>
<proteinExistence type="predicted"/>
<sequence>MPLNLLALDASSSACSAALLRQGDSGTECLAHFEMTPRAHTRRLLPMVDALLAEAQVTPSNWMQWPLAVGRVHLQDYALPPVLPRDWRLVSAARY</sequence>